<feature type="compositionally biased region" description="Low complexity" evidence="1">
    <location>
        <begin position="91"/>
        <end position="120"/>
    </location>
</feature>
<feature type="region of interest" description="Disordered" evidence="1">
    <location>
        <begin position="1"/>
        <end position="129"/>
    </location>
</feature>
<dbReference type="EMBL" id="AYSA01000630">
    <property type="protein sequence ID" value="ESZ90429.1"/>
    <property type="molecule type" value="Genomic_DNA"/>
</dbReference>
<evidence type="ECO:0000256" key="1">
    <source>
        <dbReference type="SAM" id="MobiDB-lite"/>
    </source>
</evidence>
<dbReference type="Pfam" id="PF24494">
    <property type="entry name" value="DUF7587"/>
    <property type="match status" value="1"/>
</dbReference>
<feature type="compositionally biased region" description="Polar residues" evidence="1">
    <location>
        <begin position="1"/>
        <end position="15"/>
    </location>
</feature>
<protein>
    <recommendedName>
        <fullName evidence="2">DUF7587 domain-containing protein</fullName>
    </recommendedName>
</protein>
<proteinExistence type="predicted"/>
<evidence type="ECO:0000313" key="3">
    <source>
        <dbReference type="EMBL" id="ESZ90429.1"/>
    </source>
</evidence>
<dbReference type="HOGENOM" id="CLU_519871_0_0_1"/>
<dbReference type="Proteomes" id="UP000019487">
    <property type="component" value="Unassembled WGS sequence"/>
</dbReference>
<sequence>MATNSHYNFTTSPSSAFGKGDDDRDVNGSEPPVTPTRSHKLSGNTKSPLTPSTSYSQSESTNSPTPNIFSPNINGFGLSIGPLPPTPGPTPKTTSTNTRIPSNDNSSPTPAPLLSSSQNSPAPPPAFDLLSITTHASRSGNVTSVPDSAIFSTPNSVPNVTPSSTPAAVQSPLLRDRYDLNYDRTTSYPPHLNSLSEFIRTHYQTLEFYRKWTSHFISQLSGVPNLRNTMTIAPAIFNGTTTASTTSTTTSDPHFLPPRADHANEFEILICKKTLLKGWEIEVARAEMNALADVLLNRPLRHPWSSEDDKLLYRVHTSESKSPYSTTMGIRCSDWRSSLINDTPSERQRDGRAFQAHCNSTEDPSPYISVHTSVARLVKFLRSSHYDILPNSVVFVISLNRLKQLGIKATCTDEILDSFRPRYRKNGRKGFEDGVSYVTDSHWLVEQWVPHQAIVSKMECSVFLDIAESEGISSHVSAKNYKLDPNLEARKIELGKWSVGMSIPADGNVALEQLATRMTKMTVD</sequence>
<keyword evidence="4" id="KW-1185">Reference proteome</keyword>
<evidence type="ECO:0000313" key="4">
    <source>
        <dbReference type="Proteomes" id="UP000019487"/>
    </source>
</evidence>
<dbReference type="OrthoDB" id="3550470at2759"/>
<dbReference type="InterPro" id="IPR056009">
    <property type="entry name" value="DUF7587"/>
</dbReference>
<feature type="compositionally biased region" description="Low complexity" evidence="1">
    <location>
        <begin position="50"/>
        <end position="65"/>
    </location>
</feature>
<dbReference type="AlphaFoldDB" id="W9C6A9"/>
<comment type="caution">
    <text evidence="3">The sequence shown here is derived from an EMBL/GenBank/DDBJ whole genome shotgun (WGS) entry which is preliminary data.</text>
</comment>
<organism evidence="3 4">
    <name type="scientific">Sclerotinia borealis (strain F-4128)</name>
    <dbReference type="NCBI Taxonomy" id="1432307"/>
    <lineage>
        <taxon>Eukaryota</taxon>
        <taxon>Fungi</taxon>
        <taxon>Dikarya</taxon>
        <taxon>Ascomycota</taxon>
        <taxon>Pezizomycotina</taxon>
        <taxon>Leotiomycetes</taxon>
        <taxon>Helotiales</taxon>
        <taxon>Sclerotiniaceae</taxon>
        <taxon>Sclerotinia</taxon>
    </lineage>
</organism>
<evidence type="ECO:0000259" key="2">
    <source>
        <dbReference type="Pfam" id="PF24494"/>
    </source>
</evidence>
<gene>
    <name evidence="3" type="ORF">SBOR_9194</name>
</gene>
<feature type="domain" description="DUF7587" evidence="2">
    <location>
        <begin position="309"/>
        <end position="461"/>
    </location>
</feature>
<accession>W9C6A9</accession>
<reference evidence="3 4" key="1">
    <citation type="journal article" date="2014" name="Genome Announc.">
        <title>Draft genome sequence of Sclerotinia borealis, a psychrophilic plant pathogenic fungus.</title>
        <authorList>
            <person name="Mardanov A.V."/>
            <person name="Beletsky A.V."/>
            <person name="Kadnikov V.V."/>
            <person name="Ignatov A.N."/>
            <person name="Ravin N.V."/>
        </authorList>
    </citation>
    <scope>NUCLEOTIDE SEQUENCE [LARGE SCALE GENOMIC DNA]</scope>
    <source>
        <strain evidence="4">F-4157</strain>
    </source>
</reference>
<name>W9C6A9_SCLBF</name>